<dbReference type="Gene3D" id="3.30.200.20">
    <property type="entry name" value="Phosphorylase Kinase, domain 1"/>
    <property type="match status" value="1"/>
</dbReference>
<name>A0A7J9KG14_9ROSI</name>
<keyword evidence="7" id="KW-1185">Reference proteome</keyword>
<dbReference type="PANTHER" id="PTHR27005:SF515">
    <property type="entry name" value="WALL-ASSOCIATED RECEPTOR KINASE-LIKE 10-RELATED"/>
    <property type="match status" value="1"/>
</dbReference>
<dbReference type="InterPro" id="IPR045274">
    <property type="entry name" value="WAK-like"/>
</dbReference>
<comment type="caution">
    <text evidence="6">The sequence shown here is derived from an EMBL/GenBank/DDBJ whole genome shotgun (WGS) entry which is preliminary data.</text>
</comment>
<keyword evidence="1" id="KW-0547">Nucleotide-binding</keyword>
<keyword evidence="2" id="KW-0067">ATP-binding</keyword>
<dbReference type="PANTHER" id="PTHR27005">
    <property type="entry name" value="WALL-ASSOCIATED RECEPTOR KINASE-LIKE 21"/>
    <property type="match status" value="1"/>
</dbReference>
<dbReference type="GO" id="GO:0004674">
    <property type="term" value="F:protein serine/threonine kinase activity"/>
    <property type="evidence" value="ECO:0007669"/>
    <property type="project" value="TreeGrafter"/>
</dbReference>
<evidence type="ECO:0000259" key="5">
    <source>
        <dbReference type="PROSITE" id="PS50011"/>
    </source>
</evidence>
<dbReference type="Proteomes" id="UP000593575">
    <property type="component" value="Unassembled WGS sequence"/>
</dbReference>
<evidence type="ECO:0000256" key="4">
    <source>
        <dbReference type="ARBA" id="ARBA00047951"/>
    </source>
</evidence>
<feature type="domain" description="Protein kinase" evidence="5">
    <location>
        <begin position="1"/>
        <end position="170"/>
    </location>
</feature>
<gene>
    <name evidence="6" type="ORF">Goarm_023176</name>
</gene>
<comment type="catalytic activity">
    <reaction evidence="3">
        <text>L-seryl-[protein] + ATP = O-phospho-L-seryl-[protein] + ADP + H(+)</text>
        <dbReference type="Rhea" id="RHEA:17989"/>
        <dbReference type="Rhea" id="RHEA-COMP:9863"/>
        <dbReference type="Rhea" id="RHEA-COMP:11604"/>
        <dbReference type="ChEBI" id="CHEBI:15378"/>
        <dbReference type="ChEBI" id="CHEBI:29999"/>
        <dbReference type="ChEBI" id="CHEBI:30616"/>
        <dbReference type="ChEBI" id="CHEBI:83421"/>
        <dbReference type="ChEBI" id="CHEBI:456216"/>
    </reaction>
</comment>
<dbReference type="InterPro" id="IPR000719">
    <property type="entry name" value="Prot_kinase_dom"/>
</dbReference>
<dbReference type="PROSITE" id="PS50011">
    <property type="entry name" value="PROTEIN_KINASE_DOM"/>
    <property type="match status" value="1"/>
</dbReference>
<dbReference type="PROSITE" id="PS00108">
    <property type="entry name" value="PROTEIN_KINASE_ST"/>
    <property type="match status" value="1"/>
</dbReference>
<evidence type="ECO:0000313" key="7">
    <source>
        <dbReference type="Proteomes" id="UP000593575"/>
    </source>
</evidence>
<organism evidence="6 7">
    <name type="scientific">Gossypium armourianum</name>
    <dbReference type="NCBI Taxonomy" id="34283"/>
    <lineage>
        <taxon>Eukaryota</taxon>
        <taxon>Viridiplantae</taxon>
        <taxon>Streptophyta</taxon>
        <taxon>Embryophyta</taxon>
        <taxon>Tracheophyta</taxon>
        <taxon>Spermatophyta</taxon>
        <taxon>Magnoliopsida</taxon>
        <taxon>eudicotyledons</taxon>
        <taxon>Gunneridae</taxon>
        <taxon>Pentapetalae</taxon>
        <taxon>rosids</taxon>
        <taxon>malvids</taxon>
        <taxon>Malvales</taxon>
        <taxon>Malvaceae</taxon>
        <taxon>Malvoideae</taxon>
        <taxon>Gossypium</taxon>
    </lineage>
</organism>
<dbReference type="SUPFAM" id="SSF56112">
    <property type="entry name" value="Protein kinase-like (PK-like)"/>
    <property type="match status" value="1"/>
</dbReference>
<evidence type="ECO:0000256" key="3">
    <source>
        <dbReference type="ARBA" id="ARBA00047558"/>
    </source>
</evidence>
<protein>
    <recommendedName>
        <fullName evidence="5">Protein kinase domain-containing protein</fullName>
    </recommendedName>
</protein>
<comment type="catalytic activity">
    <reaction evidence="4">
        <text>L-threonyl-[protein] + ATP = O-phospho-L-threonyl-[protein] + ADP + H(+)</text>
        <dbReference type="Rhea" id="RHEA:46608"/>
        <dbReference type="Rhea" id="RHEA-COMP:11060"/>
        <dbReference type="Rhea" id="RHEA-COMP:11605"/>
        <dbReference type="ChEBI" id="CHEBI:15378"/>
        <dbReference type="ChEBI" id="CHEBI:30013"/>
        <dbReference type="ChEBI" id="CHEBI:30616"/>
        <dbReference type="ChEBI" id="CHEBI:61977"/>
        <dbReference type="ChEBI" id="CHEBI:456216"/>
    </reaction>
</comment>
<dbReference type="InterPro" id="IPR011009">
    <property type="entry name" value="Kinase-like_dom_sf"/>
</dbReference>
<accession>A0A7J9KG14</accession>
<dbReference type="Gene3D" id="1.10.510.10">
    <property type="entry name" value="Transferase(Phosphotransferase) domain 1"/>
    <property type="match status" value="1"/>
</dbReference>
<evidence type="ECO:0000256" key="2">
    <source>
        <dbReference type="ARBA" id="ARBA00022840"/>
    </source>
</evidence>
<reference evidence="6 7" key="1">
    <citation type="journal article" date="2019" name="Genome Biol. Evol.">
        <title>Insights into the evolution of the New World diploid cottons (Gossypium, subgenus Houzingenia) based on genome sequencing.</title>
        <authorList>
            <person name="Grover C.E."/>
            <person name="Arick M.A. 2nd"/>
            <person name="Thrash A."/>
            <person name="Conover J.L."/>
            <person name="Sanders W.S."/>
            <person name="Peterson D.G."/>
            <person name="Frelichowski J.E."/>
            <person name="Scheffler J.A."/>
            <person name="Scheffler B.E."/>
            <person name="Wendel J.F."/>
        </authorList>
    </citation>
    <scope>NUCLEOTIDE SEQUENCE [LARGE SCALE GENOMIC DNA]</scope>
    <source>
        <strain evidence="6">6</strain>
        <tissue evidence="6">Leaf</tissue>
    </source>
</reference>
<evidence type="ECO:0000313" key="6">
    <source>
        <dbReference type="EMBL" id="MBA0845437.1"/>
    </source>
</evidence>
<proteinExistence type="predicted"/>
<dbReference type="GO" id="GO:0007166">
    <property type="term" value="P:cell surface receptor signaling pathway"/>
    <property type="evidence" value="ECO:0007669"/>
    <property type="project" value="InterPro"/>
</dbReference>
<dbReference type="GO" id="GO:0005886">
    <property type="term" value="C:plasma membrane"/>
    <property type="evidence" value="ECO:0007669"/>
    <property type="project" value="TreeGrafter"/>
</dbReference>
<evidence type="ECO:0000256" key="1">
    <source>
        <dbReference type="ARBA" id="ARBA00022741"/>
    </source>
</evidence>
<dbReference type="AlphaFoldDB" id="A0A7J9KG14"/>
<dbReference type="GO" id="GO:0005524">
    <property type="term" value="F:ATP binding"/>
    <property type="evidence" value="ECO:0007669"/>
    <property type="project" value="UniProtKB-KW"/>
</dbReference>
<dbReference type="InterPro" id="IPR008271">
    <property type="entry name" value="Ser/Thr_kinase_AS"/>
</dbReference>
<dbReference type="EMBL" id="JABFAE010415647">
    <property type="protein sequence ID" value="MBA0845437.1"/>
    <property type="molecule type" value="Genomic_DNA"/>
</dbReference>
<sequence>MVYKGLLSNGRIVAVKKSKIENEGYLEQFINEIFILSRIDHRNIVKLLVEVASAISYLRSFASIPIYHQDIKSSNILLDEKFWEKVSNFRTSRSIDIDQTHLMTQSGYFRALNLKKKAISMVGLQEKRGLVSFFMLSMEKNHLLDVVDVELGKDDQKDEVVAIAQVAKNA</sequence>